<dbReference type="PANTHER" id="PTHR48079">
    <property type="entry name" value="PROTEIN YEEZ"/>
    <property type="match status" value="1"/>
</dbReference>
<comment type="caution">
    <text evidence="2">The sequence shown here is derived from an EMBL/GenBank/DDBJ whole genome shotgun (WGS) entry which is preliminary data.</text>
</comment>
<sequence>MDTRKALVLGANGRFGMAMVQALRERGWQVRAQTRAGWRGEGRVEEVHCDGHDRAAILAAARGCQVVAHALNPSQYTQACWRRDALPMLDNAIAAAQAAGALLLLPGTVYNFGSSLPATLTEGTPAAPGHVFGAIRIEMERRLATAPGLDSFVLTAGDFFGQGTGVWFDKVIAAGLQRGVFTYPGPLDSVHAWTHLADLAEAFARLADQRAGIRGFNRMMMPGHDLTGRQLQEALQRVLGRPLRARALPWGWLGLMRPFSPMLRSMWGNRYLWRRPHALDGRALRARLGDWTPTPLDTALAQSLRQLGQEVAAEGGACAA</sequence>
<protein>
    <submittedName>
        <fullName evidence="2">NmrA family NAD(P)-binding protein</fullName>
    </submittedName>
</protein>
<dbReference type="InterPro" id="IPR036291">
    <property type="entry name" value="NAD(P)-bd_dom_sf"/>
</dbReference>
<dbReference type="Pfam" id="PF01370">
    <property type="entry name" value="Epimerase"/>
    <property type="match status" value="1"/>
</dbReference>
<evidence type="ECO:0000313" key="2">
    <source>
        <dbReference type="EMBL" id="MBW8288826.1"/>
    </source>
</evidence>
<proteinExistence type="predicted"/>
<gene>
    <name evidence="2" type="ORF">KIF53_14410</name>
</gene>
<dbReference type="RefSeq" id="WP_043576992.1">
    <property type="nucleotide sequence ID" value="NZ_CP142381.1"/>
</dbReference>
<dbReference type="Gene3D" id="3.40.50.720">
    <property type="entry name" value="NAD(P)-binding Rossmann-like Domain"/>
    <property type="match status" value="1"/>
</dbReference>
<evidence type="ECO:0000259" key="1">
    <source>
        <dbReference type="Pfam" id="PF01370"/>
    </source>
</evidence>
<organism evidence="2 3">
    <name type="scientific">Chromobacterium subtsugae</name>
    <dbReference type="NCBI Taxonomy" id="251747"/>
    <lineage>
        <taxon>Bacteria</taxon>
        <taxon>Pseudomonadati</taxon>
        <taxon>Pseudomonadota</taxon>
        <taxon>Betaproteobacteria</taxon>
        <taxon>Neisseriales</taxon>
        <taxon>Chromobacteriaceae</taxon>
        <taxon>Chromobacterium</taxon>
    </lineage>
</organism>
<accession>A0ABS7FGG2</accession>
<keyword evidence="3" id="KW-1185">Reference proteome</keyword>
<dbReference type="InterPro" id="IPR051783">
    <property type="entry name" value="NAD(P)-dependent_oxidoreduct"/>
</dbReference>
<dbReference type="SUPFAM" id="SSF51735">
    <property type="entry name" value="NAD(P)-binding Rossmann-fold domains"/>
    <property type="match status" value="1"/>
</dbReference>
<dbReference type="GeneID" id="89684273"/>
<name>A0ABS7FGG2_9NEIS</name>
<reference evidence="2 3" key="1">
    <citation type="submission" date="2021-05" db="EMBL/GenBank/DDBJ databases">
        <title>Draft Whole Genome Sequencing Of Biosensor Chromobacterium violaceum Strain CV026 Reveals A Regulatory RNA In Chromobacterium violaceum Phenotype Regulatory Network.</title>
        <authorList>
            <person name="Hong K.W."/>
            <person name="Chan K.G."/>
            <person name="Chang C.-Y."/>
        </authorList>
    </citation>
    <scope>NUCLEOTIDE SEQUENCE [LARGE SCALE GENOMIC DNA]</scope>
    <source>
        <strain evidence="2 3">ATCC 31532</strain>
    </source>
</reference>
<feature type="domain" description="NAD-dependent epimerase/dehydratase" evidence="1">
    <location>
        <begin position="6"/>
        <end position="210"/>
    </location>
</feature>
<dbReference type="InterPro" id="IPR001509">
    <property type="entry name" value="Epimerase_deHydtase"/>
</dbReference>
<dbReference type="EMBL" id="JAHDTB010000012">
    <property type="protein sequence ID" value="MBW8288826.1"/>
    <property type="molecule type" value="Genomic_DNA"/>
</dbReference>
<evidence type="ECO:0000313" key="3">
    <source>
        <dbReference type="Proteomes" id="UP000711178"/>
    </source>
</evidence>
<dbReference type="PANTHER" id="PTHR48079:SF6">
    <property type="entry name" value="NAD(P)-BINDING DOMAIN-CONTAINING PROTEIN-RELATED"/>
    <property type="match status" value="1"/>
</dbReference>
<dbReference type="Proteomes" id="UP000711178">
    <property type="component" value="Unassembled WGS sequence"/>
</dbReference>